<sequence>MIQPLVISRIFVNNILYQDILLTISEYHDKEPSCRIWNPDTCLCF</sequence>
<evidence type="ECO:0000256" key="3">
    <source>
        <dbReference type="ARBA" id="ARBA00022729"/>
    </source>
</evidence>
<evidence type="ECO:0000256" key="1">
    <source>
        <dbReference type="ARBA" id="ARBA00004613"/>
    </source>
</evidence>
<organism evidence="4 5">
    <name type="scientific">Brasilonema bromeliae SPC951</name>
    <dbReference type="NCBI Taxonomy" id="385972"/>
    <lineage>
        <taxon>Bacteria</taxon>
        <taxon>Bacillati</taxon>
        <taxon>Cyanobacteriota</taxon>
        <taxon>Cyanophyceae</taxon>
        <taxon>Nostocales</taxon>
        <taxon>Scytonemataceae</taxon>
        <taxon>Brasilonema</taxon>
        <taxon>Bromeliae group (in: Brasilonema)</taxon>
    </lineage>
</organism>
<evidence type="ECO:0000313" key="4">
    <source>
        <dbReference type="EMBL" id="NMG19889.1"/>
    </source>
</evidence>
<dbReference type="EMBL" id="QMEB01000064">
    <property type="protein sequence ID" value="NMG19889.1"/>
    <property type="molecule type" value="Genomic_DNA"/>
</dbReference>
<accession>A0ABX1P681</accession>
<keyword evidence="2" id="KW-0964">Secreted</keyword>
<proteinExistence type="predicted"/>
<gene>
    <name evidence="4" type="ORF">DP116_10615</name>
</gene>
<name>A0ABX1P681_9CYAN</name>
<keyword evidence="5" id="KW-1185">Reference proteome</keyword>
<evidence type="ECO:0000313" key="5">
    <source>
        <dbReference type="Proteomes" id="UP000718564"/>
    </source>
</evidence>
<dbReference type="InterPro" id="IPR004153">
    <property type="entry name" value="CXCXC_repeat"/>
</dbReference>
<comment type="subcellular location">
    <subcellularLocation>
        <location evidence="1">Secreted</location>
    </subcellularLocation>
</comment>
<dbReference type="Proteomes" id="UP000718564">
    <property type="component" value="Unassembled WGS sequence"/>
</dbReference>
<dbReference type="Pfam" id="PF03128">
    <property type="entry name" value="CXCXC"/>
    <property type="match status" value="1"/>
</dbReference>
<protein>
    <submittedName>
        <fullName evidence="4">Uncharacterized protein</fullName>
    </submittedName>
</protein>
<comment type="caution">
    <text evidence="4">The sequence shown here is derived from an EMBL/GenBank/DDBJ whole genome shotgun (WGS) entry which is preliminary data.</text>
</comment>
<keyword evidence="3" id="KW-0732">Signal</keyword>
<evidence type="ECO:0000256" key="2">
    <source>
        <dbReference type="ARBA" id="ARBA00022525"/>
    </source>
</evidence>
<reference evidence="4 5" key="1">
    <citation type="submission" date="2018-06" db="EMBL/GenBank/DDBJ databases">
        <title>Comparative genomics of Brasilonema spp. strains.</title>
        <authorList>
            <person name="Alvarenga D.O."/>
            <person name="Fiore M.F."/>
            <person name="Varani A.M."/>
        </authorList>
    </citation>
    <scope>NUCLEOTIDE SEQUENCE [LARGE SCALE GENOMIC DNA]</scope>
    <source>
        <strain evidence="4 5">SPC951</strain>
    </source>
</reference>